<evidence type="ECO:0000313" key="4">
    <source>
        <dbReference type="EMBL" id="KAL3842860.1"/>
    </source>
</evidence>
<keyword evidence="2" id="KW-0472">Membrane</keyword>
<dbReference type="EMBL" id="JBJQND010000017">
    <property type="protein sequence ID" value="KAL3842860.1"/>
    <property type="molecule type" value="Genomic_DNA"/>
</dbReference>
<evidence type="ECO:0000256" key="3">
    <source>
        <dbReference type="SAM" id="SignalP"/>
    </source>
</evidence>
<keyword evidence="2" id="KW-1133">Transmembrane helix</keyword>
<reference evidence="4 5" key="1">
    <citation type="submission" date="2024-11" db="EMBL/GenBank/DDBJ databases">
        <title>Chromosome-level genome assembly of the freshwater bivalve Anodonta woodiana.</title>
        <authorList>
            <person name="Chen X."/>
        </authorList>
    </citation>
    <scope>NUCLEOTIDE SEQUENCE [LARGE SCALE GENOMIC DNA]</scope>
    <source>
        <strain evidence="4">MN2024</strain>
        <tissue evidence="4">Gills</tissue>
    </source>
</reference>
<keyword evidence="3" id="KW-0732">Signal</keyword>
<keyword evidence="5" id="KW-1185">Reference proteome</keyword>
<organism evidence="4 5">
    <name type="scientific">Sinanodonta woodiana</name>
    <name type="common">Chinese pond mussel</name>
    <name type="synonym">Anodonta woodiana</name>
    <dbReference type="NCBI Taxonomy" id="1069815"/>
    <lineage>
        <taxon>Eukaryota</taxon>
        <taxon>Metazoa</taxon>
        <taxon>Spiralia</taxon>
        <taxon>Lophotrochozoa</taxon>
        <taxon>Mollusca</taxon>
        <taxon>Bivalvia</taxon>
        <taxon>Autobranchia</taxon>
        <taxon>Heteroconchia</taxon>
        <taxon>Palaeoheterodonta</taxon>
        <taxon>Unionida</taxon>
        <taxon>Unionoidea</taxon>
        <taxon>Unionidae</taxon>
        <taxon>Unioninae</taxon>
        <taxon>Sinanodonta</taxon>
    </lineage>
</organism>
<name>A0ABD3U340_SINWO</name>
<sequence length="165" mass="17895">MFIHYTLGLFFLVSHMGCGLGENCFYDDPSSGSVKSVYCINGCCGDDFNQYCCVNVGAIVGGVIGFLIFVGIIITISCLCCSCCQPARQWLVRIVSRTIRNCTKAIEDEQQPGHDQTNLTQNDGLQLMEIQSPTENVDVQSDATAGYVTGPDTYQSTPTSPPLVE</sequence>
<keyword evidence="2" id="KW-0812">Transmembrane</keyword>
<feature type="signal peptide" evidence="3">
    <location>
        <begin position="1"/>
        <end position="21"/>
    </location>
</feature>
<feature type="region of interest" description="Disordered" evidence="1">
    <location>
        <begin position="146"/>
        <end position="165"/>
    </location>
</feature>
<evidence type="ECO:0000256" key="2">
    <source>
        <dbReference type="SAM" id="Phobius"/>
    </source>
</evidence>
<evidence type="ECO:0000313" key="5">
    <source>
        <dbReference type="Proteomes" id="UP001634394"/>
    </source>
</evidence>
<feature type="transmembrane region" description="Helical" evidence="2">
    <location>
        <begin position="58"/>
        <end position="84"/>
    </location>
</feature>
<dbReference type="Proteomes" id="UP001634394">
    <property type="component" value="Unassembled WGS sequence"/>
</dbReference>
<protein>
    <submittedName>
        <fullName evidence="4">Uncharacterized protein</fullName>
    </submittedName>
</protein>
<accession>A0ABD3U340</accession>
<proteinExistence type="predicted"/>
<gene>
    <name evidence="4" type="ORF">ACJMK2_020840</name>
</gene>
<dbReference type="AlphaFoldDB" id="A0ABD3U340"/>
<feature type="chain" id="PRO_5044871642" evidence="3">
    <location>
        <begin position="22"/>
        <end position="165"/>
    </location>
</feature>
<evidence type="ECO:0000256" key="1">
    <source>
        <dbReference type="SAM" id="MobiDB-lite"/>
    </source>
</evidence>
<comment type="caution">
    <text evidence="4">The sequence shown here is derived from an EMBL/GenBank/DDBJ whole genome shotgun (WGS) entry which is preliminary data.</text>
</comment>